<evidence type="ECO:0000313" key="1">
    <source>
        <dbReference type="EMBL" id="MEX6503656.1"/>
    </source>
</evidence>
<accession>A0ABV3YWD7</accession>
<evidence type="ECO:0000313" key="2">
    <source>
        <dbReference type="Proteomes" id="UP001560296"/>
    </source>
</evidence>
<name>A0ABV3YWD7_9PSED</name>
<dbReference type="Proteomes" id="UP001560296">
    <property type="component" value="Unassembled WGS sequence"/>
</dbReference>
<comment type="caution">
    <text evidence="1">The sequence shown here is derived from an EMBL/GenBank/DDBJ whole genome shotgun (WGS) entry which is preliminary data.</text>
</comment>
<gene>
    <name evidence="1" type="ORF">AB5S05_16450</name>
</gene>
<protein>
    <submittedName>
        <fullName evidence="1">Uncharacterized protein</fullName>
    </submittedName>
</protein>
<reference evidence="1 2" key="1">
    <citation type="submission" date="2024-07" db="EMBL/GenBank/DDBJ databases">
        <authorList>
            <person name="Li M."/>
        </authorList>
    </citation>
    <scope>NUCLEOTIDE SEQUENCE [LARGE SCALE GENOMIC DNA]</scope>
    <source>
        <strain evidence="1 2">25A3E</strain>
    </source>
</reference>
<proteinExistence type="predicted"/>
<keyword evidence="2" id="KW-1185">Reference proteome</keyword>
<sequence>MRISGLARTLRWQPYSQHWHFTLAKMGTSPQINCDSLDHYVNHRDPPNMEVTVKIFENKMLLTAKENTVTIEAIKPFTTTRLLIGTFMPAVECLKEGLQKIGATGLLKRKPHLIILPQSMTEGGLSEIEERCLMEVGLSAGASKVEVRLY</sequence>
<organism evidence="1 2">
    <name type="scientific">Pseudomonas zhanjiangensis</name>
    <dbReference type="NCBI Taxonomy" id="3239015"/>
    <lineage>
        <taxon>Bacteria</taxon>
        <taxon>Pseudomonadati</taxon>
        <taxon>Pseudomonadota</taxon>
        <taxon>Gammaproteobacteria</taxon>
        <taxon>Pseudomonadales</taxon>
        <taxon>Pseudomonadaceae</taxon>
        <taxon>Pseudomonas</taxon>
    </lineage>
</organism>
<dbReference type="EMBL" id="JBFTEG010000014">
    <property type="protein sequence ID" value="MEX6503656.1"/>
    <property type="molecule type" value="Genomic_DNA"/>
</dbReference>